<dbReference type="EMBL" id="CAQJ01000030">
    <property type="protein sequence ID" value="CCQ90261.1"/>
    <property type="molecule type" value="Genomic_DNA"/>
</dbReference>
<protein>
    <submittedName>
        <fullName evidence="1">Phospholipid N-methyltransferase-like protein</fullName>
    </submittedName>
</protein>
<dbReference type="STRING" id="1266370.NITGR_270021"/>
<sequence>MKSNNGNQGLNGGLLFFREFLKHPMQIGSIVPSSRFLEQRILERGRVAMAGTVVELGAGTGGTTRAILRAMPREATLLSIEVNDRFHRALNQIQDDRLIAHRGRAEELENILQTYGLDTPDVVVSGIPFSTMSPEHGSRVLAAVAANLAPKGRFVAYQVSRRVARLSRPHFGRARAAVEWRNLPPMRVFQWEKKLDKESV</sequence>
<comment type="caution">
    <text evidence="1">The sequence shown here is derived from an EMBL/GenBank/DDBJ whole genome shotgun (WGS) entry which is preliminary data.</text>
</comment>
<dbReference type="CDD" id="cd02440">
    <property type="entry name" value="AdoMet_MTases"/>
    <property type="match status" value="1"/>
</dbReference>
<dbReference type="OrthoDB" id="9805585at2"/>
<dbReference type="Proteomes" id="UP000011704">
    <property type="component" value="Unassembled WGS sequence"/>
</dbReference>
<dbReference type="GO" id="GO:0032259">
    <property type="term" value="P:methylation"/>
    <property type="evidence" value="ECO:0007669"/>
    <property type="project" value="UniProtKB-KW"/>
</dbReference>
<dbReference type="InterPro" id="IPR029063">
    <property type="entry name" value="SAM-dependent_MTases_sf"/>
</dbReference>
<keyword evidence="1" id="KW-0489">Methyltransferase</keyword>
<gene>
    <name evidence="1" type="ORF">NITGR_270021</name>
</gene>
<dbReference type="SUPFAM" id="SSF53335">
    <property type="entry name" value="S-adenosyl-L-methionine-dependent methyltransferases"/>
    <property type="match status" value="1"/>
</dbReference>
<organism evidence="1 2">
    <name type="scientific">Nitrospina gracilis (strain 3/211)</name>
    <dbReference type="NCBI Taxonomy" id="1266370"/>
    <lineage>
        <taxon>Bacteria</taxon>
        <taxon>Pseudomonadati</taxon>
        <taxon>Nitrospinota/Tectimicrobiota group</taxon>
        <taxon>Nitrospinota</taxon>
        <taxon>Nitrospinia</taxon>
        <taxon>Nitrospinales</taxon>
        <taxon>Nitrospinaceae</taxon>
        <taxon>Nitrospina</taxon>
    </lineage>
</organism>
<keyword evidence="2" id="KW-1185">Reference proteome</keyword>
<proteinExistence type="predicted"/>
<accession>M1YXQ8</accession>
<reference evidence="1 2" key="1">
    <citation type="journal article" date="2013" name="Front. Microbiol.">
        <title>The genome of Nitrospina gracilis illuminates the metabolism and evolution of the major marine nitrite oxidizer.</title>
        <authorList>
            <person name="Luecker S."/>
            <person name="Nowka B."/>
            <person name="Rattei T."/>
            <person name="Spieck E."/>
            <person name="and Daims H."/>
        </authorList>
    </citation>
    <scope>NUCLEOTIDE SEQUENCE [LARGE SCALE GENOMIC DNA]</scope>
    <source>
        <strain evidence="1 2">3/211</strain>
    </source>
</reference>
<dbReference type="HOGENOM" id="CLU_085338_2_1_0"/>
<dbReference type="AlphaFoldDB" id="M1YXQ8"/>
<dbReference type="InParanoid" id="M1YXQ8"/>
<keyword evidence="1" id="KW-0808">Transferase</keyword>
<dbReference type="GO" id="GO:0008168">
    <property type="term" value="F:methyltransferase activity"/>
    <property type="evidence" value="ECO:0007669"/>
    <property type="project" value="UniProtKB-KW"/>
</dbReference>
<name>M1YXQ8_NITG3</name>
<evidence type="ECO:0000313" key="2">
    <source>
        <dbReference type="Proteomes" id="UP000011704"/>
    </source>
</evidence>
<evidence type="ECO:0000313" key="1">
    <source>
        <dbReference type="EMBL" id="CCQ90261.1"/>
    </source>
</evidence>
<dbReference type="Gene3D" id="3.40.50.150">
    <property type="entry name" value="Vaccinia Virus protein VP39"/>
    <property type="match status" value="1"/>
</dbReference>